<dbReference type="RefSeq" id="WP_267927798.1">
    <property type="nucleotide sequence ID" value="NZ_AP024233.1"/>
</dbReference>
<evidence type="ECO:0000313" key="5">
    <source>
        <dbReference type="Proteomes" id="UP001063350"/>
    </source>
</evidence>
<keyword evidence="1" id="KW-0808">Transferase</keyword>
<dbReference type="SUPFAM" id="SSF55729">
    <property type="entry name" value="Acyl-CoA N-acyltransferases (Nat)"/>
    <property type="match status" value="1"/>
</dbReference>
<dbReference type="CDD" id="cd04301">
    <property type="entry name" value="NAT_SF"/>
    <property type="match status" value="1"/>
</dbReference>
<dbReference type="PROSITE" id="PS51186">
    <property type="entry name" value="GNAT"/>
    <property type="match status" value="1"/>
</dbReference>
<accession>A0A915TY10</accession>
<organism evidence="4 5">
    <name type="scientific">Desulfolithobacter dissulfuricans</name>
    <dbReference type="NCBI Taxonomy" id="2795293"/>
    <lineage>
        <taxon>Bacteria</taxon>
        <taxon>Pseudomonadati</taxon>
        <taxon>Thermodesulfobacteriota</taxon>
        <taxon>Desulfobulbia</taxon>
        <taxon>Desulfobulbales</taxon>
        <taxon>Desulfobulbaceae</taxon>
        <taxon>Desulfolithobacter</taxon>
    </lineage>
</organism>
<gene>
    <name evidence="4" type="ORF">GF1_02350</name>
</gene>
<keyword evidence="2" id="KW-0012">Acyltransferase</keyword>
<feature type="domain" description="N-acetyltransferase" evidence="3">
    <location>
        <begin position="7"/>
        <end position="152"/>
    </location>
</feature>
<dbReference type="EMBL" id="AP024233">
    <property type="protein sequence ID" value="BCO07859.1"/>
    <property type="molecule type" value="Genomic_DNA"/>
</dbReference>
<evidence type="ECO:0000256" key="2">
    <source>
        <dbReference type="ARBA" id="ARBA00023315"/>
    </source>
</evidence>
<dbReference type="GO" id="GO:0016747">
    <property type="term" value="F:acyltransferase activity, transferring groups other than amino-acyl groups"/>
    <property type="evidence" value="ECO:0007669"/>
    <property type="project" value="InterPro"/>
</dbReference>
<dbReference type="AlphaFoldDB" id="A0A915TY10"/>
<dbReference type="Proteomes" id="UP001063350">
    <property type="component" value="Chromosome"/>
</dbReference>
<dbReference type="InterPro" id="IPR000182">
    <property type="entry name" value="GNAT_dom"/>
</dbReference>
<dbReference type="Gene3D" id="3.40.630.30">
    <property type="match status" value="1"/>
</dbReference>
<dbReference type="InterPro" id="IPR016181">
    <property type="entry name" value="Acyl_CoA_acyltransferase"/>
</dbReference>
<dbReference type="InterPro" id="IPR050832">
    <property type="entry name" value="Bact_Acetyltransf"/>
</dbReference>
<dbReference type="PANTHER" id="PTHR43877:SF2">
    <property type="entry name" value="AMINOALKYLPHOSPHONATE N-ACETYLTRANSFERASE-RELATED"/>
    <property type="match status" value="1"/>
</dbReference>
<name>A0A915TY10_9BACT</name>
<dbReference type="PANTHER" id="PTHR43877">
    <property type="entry name" value="AMINOALKYLPHOSPHONATE N-ACETYLTRANSFERASE-RELATED-RELATED"/>
    <property type="match status" value="1"/>
</dbReference>
<evidence type="ECO:0000256" key="1">
    <source>
        <dbReference type="ARBA" id="ARBA00022679"/>
    </source>
</evidence>
<keyword evidence="5" id="KW-1185">Reference proteome</keyword>
<dbReference type="KEGG" id="ddu:GF1_02350"/>
<dbReference type="Pfam" id="PF00583">
    <property type="entry name" value="Acetyltransf_1"/>
    <property type="match status" value="1"/>
</dbReference>
<protein>
    <submittedName>
        <fullName evidence="4">N-acetyltransferase</fullName>
    </submittedName>
</protein>
<evidence type="ECO:0000313" key="4">
    <source>
        <dbReference type="EMBL" id="BCO07859.1"/>
    </source>
</evidence>
<evidence type="ECO:0000259" key="3">
    <source>
        <dbReference type="PROSITE" id="PS51186"/>
    </source>
</evidence>
<sequence>MGRPQPFIIRPARAADLPALTALLELLFSIEEDFSFDEALQRQGLGLLLDSQEAVILVAELQDRVIGMCTGQLLISTAIGGPKVVVEDVVVLPGHHRCGVGSRLLEELAAWARRRGASRLQLLADRNNQPALGFYSHQGWHKTRLICLCKEI</sequence>
<proteinExistence type="predicted"/>
<reference evidence="4" key="1">
    <citation type="submission" date="2020-12" db="EMBL/GenBank/DDBJ databases">
        <title>Desulfobium dissulfuricans gen. nov., sp. nov., a novel mesophilic, sulfate-reducing bacterium isolated from a deep-sea hydrothermal vent.</title>
        <authorList>
            <person name="Hashimoto Y."/>
            <person name="Tame A."/>
            <person name="Sawayama S."/>
            <person name="Miyazaki J."/>
            <person name="Takai K."/>
            <person name="Nakagawa S."/>
        </authorList>
    </citation>
    <scope>NUCLEOTIDE SEQUENCE</scope>
    <source>
        <strain evidence="4">GF1</strain>
    </source>
</reference>